<proteinExistence type="predicted"/>
<feature type="domain" description="DUF317" evidence="2">
    <location>
        <begin position="69"/>
        <end position="123"/>
    </location>
</feature>
<feature type="region of interest" description="Disordered" evidence="1">
    <location>
        <begin position="249"/>
        <end position="275"/>
    </location>
</feature>
<accession>A0ABN5VCP4</accession>
<sequence>MAESPPPSARPTGVHAPVPQRPPQAVPYVLAAPGYLAGGGDWEHLTELLLHGHGWRNVSTIGQHTALASPDGRLHVILNRRADWTWTLHATTPDGQDWAVLLGAHIPVEYITAMVNALLQPPPTGDRAVLDPLRAAGWTEQATSPGASAVSPDGLVHFTEEPAHPSAPRPWRAACTVNGYRWWTATFSTRTPPDIVTAFTRSLASDDPLPRMAIGTPLYGCGPYTRLTPTPHTYEDEQALLKARIADVRSRRVTGPGTATPPPNPIGRTPATRTR</sequence>
<keyword evidence="4" id="KW-1185">Reference proteome</keyword>
<dbReference type="Pfam" id="PF03771">
    <property type="entry name" value="SPDY"/>
    <property type="match status" value="2"/>
</dbReference>
<gene>
    <name evidence="3" type="ORF">SGFS_021130</name>
</gene>
<dbReference type="Proteomes" id="UP001321542">
    <property type="component" value="Chromosome"/>
</dbReference>
<evidence type="ECO:0000256" key="1">
    <source>
        <dbReference type="SAM" id="MobiDB-lite"/>
    </source>
</evidence>
<protein>
    <recommendedName>
        <fullName evidence="2">DUF317 domain-containing protein</fullName>
    </recommendedName>
</protein>
<reference evidence="3 4" key="2">
    <citation type="journal article" date="2023" name="ChemBioChem">
        <title>Acyltransferase Domain Exchange between Two Independent Type I Polyketide Synthases in the Same Producer Strain of Macrolide Antibiotics.</title>
        <authorList>
            <person name="Kudo F."/>
            <person name="Kishikawa K."/>
            <person name="Tsuboi K."/>
            <person name="Kido T."/>
            <person name="Usui T."/>
            <person name="Hashimoto J."/>
            <person name="Shin-Ya K."/>
            <person name="Miyanaga A."/>
            <person name="Eguchi T."/>
        </authorList>
    </citation>
    <scope>NUCLEOTIDE SEQUENCE [LARGE SCALE GENOMIC DNA]</scope>
    <source>
        <strain evidence="3 4">A-8890</strain>
    </source>
</reference>
<evidence type="ECO:0000313" key="3">
    <source>
        <dbReference type="EMBL" id="BBC30819.1"/>
    </source>
</evidence>
<organism evidence="3 4">
    <name type="scientific">Streptomyces graminofaciens</name>
    <dbReference type="NCBI Taxonomy" id="68212"/>
    <lineage>
        <taxon>Bacteria</taxon>
        <taxon>Bacillati</taxon>
        <taxon>Actinomycetota</taxon>
        <taxon>Actinomycetes</taxon>
        <taxon>Kitasatosporales</taxon>
        <taxon>Streptomycetaceae</taxon>
        <taxon>Streptomyces</taxon>
    </lineage>
</organism>
<evidence type="ECO:0000259" key="2">
    <source>
        <dbReference type="Pfam" id="PF03771"/>
    </source>
</evidence>
<evidence type="ECO:0000313" key="4">
    <source>
        <dbReference type="Proteomes" id="UP001321542"/>
    </source>
</evidence>
<feature type="domain" description="DUF317" evidence="2">
    <location>
        <begin position="151"/>
        <end position="208"/>
    </location>
</feature>
<feature type="region of interest" description="Disordered" evidence="1">
    <location>
        <begin position="1"/>
        <end position="20"/>
    </location>
</feature>
<dbReference type="EMBL" id="AP018448">
    <property type="protein sequence ID" value="BBC30819.1"/>
    <property type="molecule type" value="Genomic_DNA"/>
</dbReference>
<name>A0ABN5VCP4_9ACTN</name>
<reference evidence="3 4" key="1">
    <citation type="journal article" date="2010" name="ChemBioChem">
        <title>Cloning and characterization of the biosynthetic gene cluster of 16-membered macrolide antibiotic FD-891: involvement of a dual functional cytochrome P450 monooxygenase catalyzing epoxidation and hydroxylation.</title>
        <authorList>
            <person name="Kudo F."/>
            <person name="Motegi A."/>
            <person name="Mizoue K."/>
            <person name="Eguchi T."/>
        </authorList>
    </citation>
    <scope>NUCLEOTIDE SEQUENCE [LARGE SCALE GENOMIC DNA]</scope>
    <source>
        <strain evidence="3 4">A-8890</strain>
    </source>
</reference>
<dbReference type="InterPro" id="IPR005523">
    <property type="entry name" value="DUF317_SPDY"/>
</dbReference>